<keyword evidence="2" id="KW-1003">Cell membrane</keyword>
<dbReference type="EMBL" id="CP029480">
    <property type="protein sequence ID" value="AWV99532.1"/>
    <property type="molecule type" value="Genomic_DNA"/>
</dbReference>
<evidence type="ECO:0000256" key="3">
    <source>
        <dbReference type="ARBA" id="ARBA00022692"/>
    </source>
</evidence>
<evidence type="ECO:0000259" key="7">
    <source>
        <dbReference type="PROSITE" id="PS50850"/>
    </source>
</evidence>
<feature type="transmembrane region" description="Helical" evidence="6">
    <location>
        <begin position="7"/>
        <end position="26"/>
    </location>
</feature>
<proteinExistence type="predicted"/>
<feature type="transmembrane region" description="Helical" evidence="6">
    <location>
        <begin position="162"/>
        <end position="182"/>
    </location>
</feature>
<feature type="transmembrane region" description="Helical" evidence="6">
    <location>
        <begin position="373"/>
        <end position="389"/>
    </location>
</feature>
<feature type="transmembrane region" description="Helical" evidence="6">
    <location>
        <begin position="136"/>
        <end position="156"/>
    </location>
</feature>
<comment type="subcellular location">
    <subcellularLocation>
        <location evidence="1">Cell membrane</location>
        <topology evidence="1">Multi-pass membrane protein</topology>
    </subcellularLocation>
</comment>
<dbReference type="RefSeq" id="WP_111372900.1">
    <property type="nucleotide sequence ID" value="NZ_CP029480.1"/>
</dbReference>
<feature type="transmembrane region" description="Helical" evidence="6">
    <location>
        <begin position="299"/>
        <end position="318"/>
    </location>
</feature>
<keyword evidence="5 6" id="KW-0472">Membrane</keyword>
<dbReference type="InterPro" id="IPR036259">
    <property type="entry name" value="MFS_trans_sf"/>
</dbReference>
<dbReference type="InterPro" id="IPR050189">
    <property type="entry name" value="MFS_Efflux_Transporters"/>
</dbReference>
<organism evidence="8 9">
    <name type="scientific">Arcticibacterium luteifluviistationis</name>
    <dbReference type="NCBI Taxonomy" id="1784714"/>
    <lineage>
        <taxon>Bacteria</taxon>
        <taxon>Pseudomonadati</taxon>
        <taxon>Bacteroidota</taxon>
        <taxon>Cytophagia</taxon>
        <taxon>Cytophagales</taxon>
        <taxon>Leadbetterellaceae</taxon>
        <taxon>Arcticibacterium</taxon>
    </lineage>
</organism>
<gene>
    <name evidence="8" type="ORF">DJ013_15705</name>
</gene>
<dbReference type="InterPro" id="IPR020846">
    <property type="entry name" value="MFS_dom"/>
</dbReference>
<evidence type="ECO:0000313" key="8">
    <source>
        <dbReference type="EMBL" id="AWV99532.1"/>
    </source>
</evidence>
<evidence type="ECO:0000256" key="2">
    <source>
        <dbReference type="ARBA" id="ARBA00022475"/>
    </source>
</evidence>
<dbReference type="Pfam" id="PF07690">
    <property type="entry name" value="MFS_1"/>
    <property type="match status" value="1"/>
</dbReference>
<dbReference type="InterPro" id="IPR011701">
    <property type="entry name" value="MFS"/>
</dbReference>
<dbReference type="PROSITE" id="PS50850">
    <property type="entry name" value="MFS"/>
    <property type="match status" value="1"/>
</dbReference>
<feature type="transmembrane region" description="Helical" evidence="6">
    <location>
        <begin position="248"/>
        <end position="268"/>
    </location>
</feature>
<dbReference type="PANTHER" id="PTHR43124:SF3">
    <property type="entry name" value="CHLORAMPHENICOL EFFLUX PUMP RV0191"/>
    <property type="match status" value="1"/>
</dbReference>
<evidence type="ECO:0000256" key="4">
    <source>
        <dbReference type="ARBA" id="ARBA00022989"/>
    </source>
</evidence>
<feature type="domain" description="Major facilitator superfamily (MFS) profile" evidence="7">
    <location>
        <begin position="8"/>
        <end position="393"/>
    </location>
</feature>
<dbReference type="GO" id="GO:0005886">
    <property type="term" value="C:plasma membrane"/>
    <property type="evidence" value="ECO:0007669"/>
    <property type="project" value="UniProtKB-SubCell"/>
</dbReference>
<reference evidence="8 9" key="1">
    <citation type="submission" date="2018-05" db="EMBL/GenBank/DDBJ databases">
        <title>Complete genome sequence of Arcticibacterium luteifluviistationis SM1504T, a cytophagaceae bacterium isolated from Arctic surface seawater.</title>
        <authorList>
            <person name="Li Y."/>
            <person name="Qin Q.-L."/>
        </authorList>
    </citation>
    <scope>NUCLEOTIDE SEQUENCE [LARGE SCALE GENOMIC DNA]</scope>
    <source>
        <strain evidence="8 9">SM1504</strain>
    </source>
</reference>
<protein>
    <submittedName>
        <fullName evidence="8">MFS transporter</fullName>
    </submittedName>
</protein>
<feature type="transmembrane region" description="Helical" evidence="6">
    <location>
        <begin position="339"/>
        <end position="361"/>
    </location>
</feature>
<evidence type="ECO:0000256" key="6">
    <source>
        <dbReference type="SAM" id="Phobius"/>
    </source>
</evidence>
<evidence type="ECO:0000256" key="1">
    <source>
        <dbReference type="ARBA" id="ARBA00004651"/>
    </source>
</evidence>
<keyword evidence="4 6" id="KW-1133">Transmembrane helix</keyword>
<dbReference type="OrthoDB" id="9812221at2"/>
<feature type="transmembrane region" description="Helical" evidence="6">
    <location>
        <begin position="46"/>
        <end position="65"/>
    </location>
</feature>
<evidence type="ECO:0000313" key="9">
    <source>
        <dbReference type="Proteomes" id="UP000249873"/>
    </source>
</evidence>
<sequence>MSSKEKLLLIVLACVNFTHIMDFMILMPLGPQLIDIFDINTQQFGFLVATYGVAAAISGFTLAFFADRFDRKKVLLFAYIGFVVGTFACAISPTFTILISARTITGLFGGMIGSQVLSIVADAFPYERRASAMGIIMMAFSLASVIGVPGGLYLATKFSWHAPFFTVGGLGIIVMILIWAFVPNVTAHLEQESAKQKKLEVLTNILKTPNQLWALALSVVIMLGHFSIIPYIAPSLVSNIGYKEDQIFLIYLVGGLLTIFSAPLVGKLADKRGKFPIFVTFAILSCIPIFLITNLIPTPIYVVLTISGLFFIFSNGRLIPTQAMVSGVVTPKQRGGFMAINSSVQLMAQAIASSIGGLIIIQREDGYLDHYDWVGYYAISMILLSIFIARKIKNIN</sequence>
<feature type="transmembrane region" description="Helical" evidence="6">
    <location>
        <begin position="104"/>
        <end position="124"/>
    </location>
</feature>
<accession>A0A2Z4GE15</accession>
<keyword evidence="3 6" id="KW-0812">Transmembrane</keyword>
<name>A0A2Z4GE15_9BACT</name>
<feature type="transmembrane region" description="Helical" evidence="6">
    <location>
        <begin position="275"/>
        <end position="293"/>
    </location>
</feature>
<dbReference type="AlphaFoldDB" id="A0A2Z4GE15"/>
<feature type="transmembrane region" description="Helical" evidence="6">
    <location>
        <begin position="212"/>
        <end position="233"/>
    </location>
</feature>
<dbReference type="PANTHER" id="PTHR43124">
    <property type="entry name" value="PURINE EFFLUX PUMP PBUE"/>
    <property type="match status" value="1"/>
</dbReference>
<dbReference type="KEGG" id="als:DJ013_15705"/>
<dbReference type="GO" id="GO:0022857">
    <property type="term" value="F:transmembrane transporter activity"/>
    <property type="evidence" value="ECO:0007669"/>
    <property type="project" value="InterPro"/>
</dbReference>
<keyword evidence="9" id="KW-1185">Reference proteome</keyword>
<dbReference type="CDD" id="cd17324">
    <property type="entry name" value="MFS_NepI_like"/>
    <property type="match status" value="1"/>
</dbReference>
<dbReference type="Gene3D" id="1.20.1250.20">
    <property type="entry name" value="MFS general substrate transporter like domains"/>
    <property type="match status" value="1"/>
</dbReference>
<dbReference type="SUPFAM" id="SSF103473">
    <property type="entry name" value="MFS general substrate transporter"/>
    <property type="match status" value="1"/>
</dbReference>
<evidence type="ECO:0000256" key="5">
    <source>
        <dbReference type="ARBA" id="ARBA00023136"/>
    </source>
</evidence>
<dbReference type="Proteomes" id="UP000249873">
    <property type="component" value="Chromosome"/>
</dbReference>
<feature type="transmembrane region" description="Helical" evidence="6">
    <location>
        <begin position="77"/>
        <end position="98"/>
    </location>
</feature>